<reference evidence="1 2" key="1">
    <citation type="submission" date="2024-09" db="EMBL/GenBank/DDBJ databases">
        <authorList>
            <person name="Sun Q."/>
            <person name="Mori K."/>
        </authorList>
    </citation>
    <scope>NUCLEOTIDE SEQUENCE [LARGE SCALE GENOMIC DNA]</scope>
    <source>
        <strain evidence="1 2">CICC 11035S</strain>
    </source>
</reference>
<dbReference type="Proteomes" id="UP001589858">
    <property type="component" value="Unassembled WGS sequence"/>
</dbReference>
<protein>
    <recommendedName>
        <fullName evidence="3">UBA domain-containing protein</fullName>
    </recommendedName>
</protein>
<keyword evidence="2" id="KW-1185">Reference proteome</keyword>
<proteinExistence type="predicted"/>
<dbReference type="RefSeq" id="WP_267221715.1">
    <property type="nucleotide sequence ID" value="NZ_JAPCWC010000011.1"/>
</dbReference>
<accession>A0ABV6S2W6</accession>
<gene>
    <name evidence="1" type="ORF">ACFFF8_03095</name>
</gene>
<organism evidence="1 2">
    <name type="scientific">Novosphingobium clariflavum</name>
    <dbReference type="NCBI Taxonomy" id="2029884"/>
    <lineage>
        <taxon>Bacteria</taxon>
        <taxon>Pseudomonadati</taxon>
        <taxon>Pseudomonadota</taxon>
        <taxon>Alphaproteobacteria</taxon>
        <taxon>Sphingomonadales</taxon>
        <taxon>Sphingomonadaceae</taxon>
        <taxon>Novosphingobium</taxon>
    </lineage>
</organism>
<dbReference type="EMBL" id="JBHLTM010000014">
    <property type="protein sequence ID" value="MFC0683576.1"/>
    <property type="molecule type" value="Genomic_DNA"/>
</dbReference>
<evidence type="ECO:0008006" key="3">
    <source>
        <dbReference type="Google" id="ProtNLM"/>
    </source>
</evidence>
<sequence>MTHQECSCHSNFNEMLKEHNTEIDITFTIPRNGGSMRALPKISTSKIETRTHLRELEGHTSHLTACGLAEMASTTMMVPISIEDRVEFGRALVLQGYSPERAAYMATTGILDDDGALQMLARHRIRYSGEGQ</sequence>
<comment type="caution">
    <text evidence="1">The sequence shown here is derived from an EMBL/GenBank/DDBJ whole genome shotgun (WGS) entry which is preliminary data.</text>
</comment>
<evidence type="ECO:0000313" key="2">
    <source>
        <dbReference type="Proteomes" id="UP001589858"/>
    </source>
</evidence>
<evidence type="ECO:0000313" key="1">
    <source>
        <dbReference type="EMBL" id="MFC0683576.1"/>
    </source>
</evidence>
<name>A0ABV6S2W6_9SPHN</name>